<dbReference type="Pfam" id="PF00901">
    <property type="entry name" value="Orbi_VP5"/>
    <property type="match status" value="1"/>
</dbReference>
<keyword evidence="13" id="KW-1185">Reference proteome</keyword>
<evidence type="ECO:0000256" key="9">
    <source>
        <dbReference type="ARBA" id="ARBA00023296"/>
    </source>
</evidence>
<keyword evidence="6" id="KW-1173">Viral penetration via permeabilization of host membrane</keyword>
<dbReference type="OrthoDB" id="8954at10239"/>
<dbReference type="SMR" id="Q2Q1E0"/>
<comment type="function">
    <text evidence="10">VP5 protein is one of the two proteins (with VP2) which constitute the virus particle outer capsid. Acts as a membrane permeabilization protein that mediates release of viral particles from endosomal compartments into the cytoplasm. Permeabilization activity is probably negatively regulated by VP2 and is triggered by endosomal degradation of VP2 and exposure to low pH.</text>
</comment>
<evidence type="ECO:0000256" key="3">
    <source>
        <dbReference type="ARBA" id="ARBA00015353"/>
    </source>
</evidence>
<keyword evidence="8" id="KW-0946">Virion</keyword>
<name>Q2Q1E0_9REOV</name>
<reference evidence="12 13" key="1">
    <citation type="journal article" date="2009" name="Virology">
        <title>Peruvian horse sickness virus and Yunnan orbivirus, isolated from vertebrates and mosquitoes in Peru and Australia.</title>
        <authorList>
            <person name="Attoui H."/>
            <person name="Mendez-Lopez M.R."/>
            <person name="Rao S."/>
            <person name="Hurtado-Alendes A."/>
            <person name="Lizaraso-Caparo F."/>
            <person name="Jaafar F.M."/>
            <person name="Samuel A.R."/>
            <person name="Belhouchet M."/>
            <person name="Pritchard L.I."/>
            <person name="Melville L."/>
            <person name="Weir R.P."/>
            <person name="Hyatt A.D."/>
            <person name="Davis S.S."/>
            <person name="Lunt R."/>
            <person name="Calisher C.H."/>
            <person name="Tesh R.B."/>
            <person name="Fujita R."/>
            <person name="Mertens P.P."/>
        </authorList>
    </citation>
    <scope>NUCLEOTIDE SEQUENCE [LARGE SCALE GENOMIC DNA]</scope>
</reference>
<dbReference type="KEGG" id="vg:5076735"/>
<keyword evidence="5" id="KW-1162">Viral penetration into host cytoplasm</keyword>
<proteinExistence type="inferred from homology"/>
<feature type="coiled-coil region" evidence="11">
    <location>
        <begin position="92"/>
        <end position="179"/>
    </location>
</feature>
<organism evidence="12 13">
    <name type="scientific">Peruvian horse sickness virus</name>
    <dbReference type="NCBI Taxonomy" id="356862"/>
    <lineage>
        <taxon>Viruses</taxon>
        <taxon>Riboviria</taxon>
        <taxon>Orthornavirae</taxon>
        <taxon>Duplornaviricota</taxon>
        <taxon>Resentoviricetes</taxon>
        <taxon>Reovirales</taxon>
        <taxon>Sedoreoviridae</taxon>
        <taxon>Orbivirus</taxon>
        <taxon>Orbivirus gammaequi</taxon>
    </lineage>
</organism>
<evidence type="ECO:0000256" key="1">
    <source>
        <dbReference type="ARBA" id="ARBA00004328"/>
    </source>
</evidence>
<sequence length="529" mass="59112">MGKITNTLSRLGRGFKNILTSDTTKRVVSGIGTTIAKVAESEIGQRAIGGVVQGIAEATLTDSDYSSAIKKAVIGNVLQIHDEPVGPLNPTEQKLSKKLNTLEREVNHVQLLERQSEKVEEKLAARIEKVKTALQKEGKILNEEENQMELLDTSVQSMLEIAEHENKNLAELNDALLKESRARTLVENRLVEAMKQNFRTMSNVVKAEKGALIEEALEQTIDIGGDISEHLAAEVPFIGESIASGMATARGVMQVYKLGQLISKLTGINIEHTEVPAISPVLVETLLTEPTVNDAILQKVVYSKLKHVEEVKNELEHLSQNVFNELAKKAKDDNLHLESSDTVIHHSTRSNYHVTTTRRPGAHIYTAPFDSDYIVIILVVSPYHQHRAVVLCVDLLNDFIMFQDVSHGGTRVHKGVRPTGFPSFRNAIKDFFKESARNVMSTRMHSERMQRGVGNEPIYITSMLYPYSFLQTRRNAENICRSQEIQRHILRGPLNMQRKSILNGLFHGVTLVTTQRTRSIQQSGKVFAH</sequence>
<comment type="subcellular location">
    <subcellularLocation>
        <location evidence="1">Virion</location>
    </subcellularLocation>
</comment>
<keyword evidence="9" id="KW-1160">Virus entry into host cell</keyword>
<evidence type="ECO:0000256" key="11">
    <source>
        <dbReference type="SAM" id="Coils"/>
    </source>
</evidence>
<evidence type="ECO:0000256" key="7">
    <source>
        <dbReference type="ARBA" id="ARBA00022770"/>
    </source>
</evidence>
<dbReference type="Proteomes" id="UP000201659">
    <property type="component" value="Genome"/>
</dbReference>
<evidence type="ECO:0000256" key="10">
    <source>
        <dbReference type="ARBA" id="ARBA00024835"/>
    </source>
</evidence>
<keyword evidence="7" id="KW-1152">Outer capsid protein</keyword>
<dbReference type="EMBL" id="DQ248061">
    <property type="protein sequence ID" value="ABB72774.1"/>
    <property type="molecule type" value="Genomic_RNA"/>
</dbReference>
<dbReference type="GO" id="GO:0140267">
    <property type="term" value="P:symbiont entry into host cell via permeabilization of host membrane"/>
    <property type="evidence" value="ECO:0007669"/>
    <property type="project" value="UniProtKB-KW"/>
</dbReference>
<keyword evidence="4" id="KW-0167">Capsid protein</keyword>
<dbReference type="GO" id="GO:0039624">
    <property type="term" value="C:viral outer capsid"/>
    <property type="evidence" value="ECO:0007669"/>
    <property type="project" value="UniProtKB-KW"/>
</dbReference>
<dbReference type="GO" id="GO:0005198">
    <property type="term" value="F:structural molecule activity"/>
    <property type="evidence" value="ECO:0007669"/>
    <property type="project" value="InterPro"/>
</dbReference>
<evidence type="ECO:0000256" key="2">
    <source>
        <dbReference type="ARBA" id="ARBA00007624"/>
    </source>
</evidence>
<evidence type="ECO:0000256" key="5">
    <source>
        <dbReference type="ARBA" id="ARBA00022595"/>
    </source>
</evidence>
<keyword evidence="11" id="KW-0175">Coiled coil</keyword>
<protein>
    <recommendedName>
        <fullName evidence="3">Outer capsid protein VP5</fullName>
    </recommendedName>
</protein>
<evidence type="ECO:0000256" key="4">
    <source>
        <dbReference type="ARBA" id="ARBA00022561"/>
    </source>
</evidence>
<evidence type="ECO:0000313" key="12">
    <source>
        <dbReference type="EMBL" id="ABB72774.1"/>
    </source>
</evidence>
<dbReference type="GeneID" id="5076735"/>
<dbReference type="InterPro" id="IPR000145">
    <property type="entry name" value="Capsid_VP5_Orbivir"/>
</dbReference>
<comment type="similarity">
    <text evidence="2">Belongs to the orbivirus VP5 family.</text>
</comment>
<evidence type="ECO:0000256" key="8">
    <source>
        <dbReference type="ARBA" id="ARBA00022844"/>
    </source>
</evidence>
<dbReference type="RefSeq" id="YP_460042.1">
    <property type="nucleotide sequence ID" value="NC_007752.1"/>
</dbReference>
<accession>Q2Q1E0</accession>
<evidence type="ECO:0000313" key="13">
    <source>
        <dbReference type="Proteomes" id="UP000201659"/>
    </source>
</evidence>
<evidence type="ECO:0000256" key="6">
    <source>
        <dbReference type="ARBA" id="ARBA00022648"/>
    </source>
</evidence>